<dbReference type="EMBL" id="FOJX01000011">
    <property type="protein sequence ID" value="SFB10085.1"/>
    <property type="molecule type" value="Genomic_DNA"/>
</dbReference>
<gene>
    <name evidence="1" type="ORF">SAMN05216587_11130</name>
</gene>
<protein>
    <submittedName>
        <fullName evidence="1">Uncharacterized protein</fullName>
    </submittedName>
</protein>
<dbReference type="AlphaFoldDB" id="A0A1I0Y9K6"/>
<evidence type="ECO:0000313" key="2">
    <source>
        <dbReference type="Proteomes" id="UP000183843"/>
    </source>
</evidence>
<organism evidence="1 2">
    <name type="scientific">Selenomonas ruminantium</name>
    <dbReference type="NCBI Taxonomy" id="971"/>
    <lineage>
        <taxon>Bacteria</taxon>
        <taxon>Bacillati</taxon>
        <taxon>Bacillota</taxon>
        <taxon>Negativicutes</taxon>
        <taxon>Selenomonadales</taxon>
        <taxon>Selenomonadaceae</taxon>
        <taxon>Selenomonas</taxon>
    </lineage>
</organism>
<reference evidence="1 2" key="1">
    <citation type="submission" date="2016-10" db="EMBL/GenBank/DDBJ databases">
        <authorList>
            <person name="de Groot N.N."/>
        </authorList>
    </citation>
    <scope>NUCLEOTIDE SEQUENCE [LARGE SCALE GENOMIC DNA]</scope>
    <source>
        <strain evidence="1 2">L14</strain>
    </source>
</reference>
<sequence>MEKFLHYVTVEINLEKEKFCREVWKDITKAYGVTFPADLDSATYWGISDLTGLWSDVVPVQTENGNYSIDVYVIPAIVNGDYMEV</sequence>
<evidence type="ECO:0000313" key="1">
    <source>
        <dbReference type="EMBL" id="SFB10085.1"/>
    </source>
</evidence>
<dbReference type="RefSeq" id="WP_074816655.1">
    <property type="nucleotide sequence ID" value="NZ_FOJX01000011.1"/>
</dbReference>
<dbReference type="Proteomes" id="UP000183843">
    <property type="component" value="Unassembled WGS sequence"/>
</dbReference>
<accession>A0A1I0Y9K6</accession>
<name>A0A1I0Y9K6_SELRU</name>
<proteinExistence type="predicted"/>